<proteinExistence type="predicted"/>
<comment type="caution">
    <text evidence="2">The sequence shown here is derived from an EMBL/GenBank/DDBJ whole genome shotgun (WGS) entry which is preliminary data.</text>
</comment>
<accession>A0AAE3LIH0</accession>
<dbReference type="RefSeq" id="WP_267301647.1">
    <property type="nucleotide sequence ID" value="NZ_JAOQJZ010000012.1"/>
</dbReference>
<organism evidence="2 3">
    <name type="scientific">Hominimerdicola aceti</name>
    <dbReference type="NCBI Taxonomy" id="2981726"/>
    <lineage>
        <taxon>Bacteria</taxon>
        <taxon>Bacillati</taxon>
        <taxon>Bacillota</taxon>
        <taxon>Clostridia</taxon>
        <taxon>Eubacteriales</taxon>
        <taxon>Oscillospiraceae</taxon>
        <taxon>Hominimerdicola</taxon>
    </lineage>
</organism>
<name>A0AAE3LIH0_9FIRM</name>
<evidence type="ECO:0000256" key="1">
    <source>
        <dbReference type="SAM" id="Phobius"/>
    </source>
</evidence>
<keyword evidence="3" id="KW-1185">Reference proteome</keyword>
<evidence type="ECO:0000313" key="2">
    <source>
        <dbReference type="EMBL" id="MCU6706500.1"/>
    </source>
</evidence>
<feature type="transmembrane region" description="Helical" evidence="1">
    <location>
        <begin position="183"/>
        <end position="205"/>
    </location>
</feature>
<protein>
    <submittedName>
        <fullName evidence="2">Uncharacterized protein</fullName>
    </submittedName>
</protein>
<feature type="transmembrane region" description="Helical" evidence="1">
    <location>
        <begin position="47"/>
        <end position="71"/>
    </location>
</feature>
<sequence length="260" mass="29584">MLGKLLKYELKRSARKFFPLVLGYMIVALIFSLMLRYGESVKSPNFLMIFIVVSIAYGIAVGALFTVGFTISLTNFHKTLFTDEGYLMLTIPVKPYYHIFTKFISSVIWSAASMIVFVLSLLLIDPTEYLDSVGDFINALGNGFAEEPLTSFLICLYTLTLFAGLQIFLYFVISLSNCFKHKVLVGFAIIFACNMLSSMISNLAGDLSLWNMLFMPTSRLPDTEVTFNLRLVFMTMYQFAYILAYFLLTNFIITRKHNLQ</sequence>
<feature type="transmembrane region" description="Helical" evidence="1">
    <location>
        <begin position="149"/>
        <end position="171"/>
    </location>
</feature>
<keyword evidence="1" id="KW-0472">Membrane</keyword>
<dbReference type="AlphaFoldDB" id="A0AAE3LIH0"/>
<dbReference type="Proteomes" id="UP001208131">
    <property type="component" value="Unassembled WGS sequence"/>
</dbReference>
<keyword evidence="1" id="KW-0812">Transmembrane</keyword>
<gene>
    <name evidence="2" type="ORF">OCV57_11270</name>
</gene>
<feature type="transmembrane region" description="Helical" evidence="1">
    <location>
        <begin position="103"/>
        <end position="124"/>
    </location>
</feature>
<keyword evidence="1" id="KW-1133">Transmembrane helix</keyword>
<dbReference type="EMBL" id="JAOQJZ010000012">
    <property type="protein sequence ID" value="MCU6706500.1"/>
    <property type="molecule type" value="Genomic_DNA"/>
</dbReference>
<reference evidence="2 3" key="1">
    <citation type="journal article" date="2021" name="ISME Commun">
        <title>Automated analysis of genomic sequences facilitates high-throughput and comprehensive description of bacteria.</title>
        <authorList>
            <person name="Hitch T.C.A."/>
        </authorList>
    </citation>
    <scope>NUCLEOTIDE SEQUENCE [LARGE SCALE GENOMIC DNA]</scope>
    <source>
        <strain evidence="2 3">Sanger_31</strain>
    </source>
</reference>
<evidence type="ECO:0000313" key="3">
    <source>
        <dbReference type="Proteomes" id="UP001208131"/>
    </source>
</evidence>
<feature type="transmembrane region" description="Helical" evidence="1">
    <location>
        <begin position="225"/>
        <end position="248"/>
    </location>
</feature>
<feature type="transmembrane region" description="Helical" evidence="1">
    <location>
        <begin position="17"/>
        <end position="35"/>
    </location>
</feature>